<protein>
    <submittedName>
        <fullName evidence="7">Xaa-Pro aminopeptidase</fullName>
    </submittedName>
</protein>
<keyword evidence="3" id="KW-0378">Hydrolase</keyword>
<dbReference type="CDD" id="cd01092">
    <property type="entry name" value="APP-like"/>
    <property type="match status" value="1"/>
</dbReference>
<organism evidence="7 8">
    <name type="scientific">Desulfopila aestuarii DSM 18488</name>
    <dbReference type="NCBI Taxonomy" id="1121416"/>
    <lineage>
        <taxon>Bacteria</taxon>
        <taxon>Pseudomonadati</taxon>
        <taxon>Thermodesulfobacteriota</taxon>
        <taxon>Desulfobulbia</taxon>
        <taxon>Desulfobulbales</taxon>
        <taxon>Desulfocapsaceae</taxon>
        <taxon>Desulfopila</taxon>
    </lineage>
</organism>
<dbReference type="PRINTS" id="PR00599">
    <property type="entry name" value="MAPEPTIDASE"/>
</dbReference>
<evidence type="ECO:0000313" key="8">
    <source>
        <dbReference type="Proteomes" id="UP000184603"/>
    </source>
</evidence>
<dbReference type="Gene3D" id="3.90.230.10">
    <property type="entry name" value="Creatinase/methionine aminopeptidase superfamily"/>
    <property type="match status" value="1"/>
</dbReference>
<dbReference type="Pfam" id="PF00557">
    <property type="entry name" value="Peptidase_M24"/>
    <property type="match status" value="1"/>
</dbReference>
<dbReference type="OrthoDB" id="9806388at2"/>
<name>A0A1M7Y8V6_9BACT</name>
<gene>
    <name evidence="7" type="ORF">SAMN02745220_02659</name>
</gene>
<evidence type="ECO:0000256" key="2">
    <source>
        <dbReference type="ARBA" id="ARBA00022723"/>
    </source>
</evidence>
<evidence type="ECO:0000256" key="1">
    <source>
        <dbReference type="ARBA" id="ARBA00022670"/>
    </source>
</evidence>
<keyword evidence="2" id="KW-0479">Metal-binding</keyword>
<feature type="domain" description="Peptidase M24" evidence="5">
    <location>
        <begin position="149"/>
        <end position="352"/>
    </location>
</feature>
<dbReference type="SUPFAM" id="SSF53092">
    <property type="entry name" value="Creatinase/prolidase N-terminal domain"/>
    <property type="match status" value="1"/>
</dbReference>
<keyword evidence="1" id="KW-0645">Protease</keyword>
<dbReference type="SUPFAM" id="SSF55920">
    <property type="entry name" value="Creatinase/aminopeptidase"/>
    <property type="match status" value="1"/>
</dbReference>
<evidence type="ECO:0000256" key="4">
    <source>
        <dbReference type="ARBA" id="ARBA00023049"/>
    </source>
</evidence>
<dbReference type="InterPro" id="IPR000994">
    <property type="entry name" value="Pept_M24"/>
</dbReference>
<dbReference type="EMBL" id="FRFE01000012">
    <property type="protein sequence ID" value="SHO49057.1"/>
    <property type="molecule type" value="Genomic_DNA"/>
</dbReference>
<dbReference type="InterPro" id="IPR001714">
    <property type="entry name" value="Pept_M24_MAP"/>
</dbReference>
<dbReference type="Pfam" id="PF01321">
    <property type="entry name" value="Creatinase_N"/>
    <property type="match status" value="1"/>
</dbReference>
<dbReference type="STRING" id="1121416.SAMN02745220_02659"/>
<dbReference type="PANTHER" id="PTHR46112">
    <property type="entry name" value="AMINOPEPTIDASE"/>
    <property type="match status" value="1"/>
</dbReference>
<accession>A0A1M7Y8V6</accession>
<reference evidence="7 8" key="1">
    <citation type="submission" date="2016-12" db="EMBL/GenBank/DDBJ databases">
        <authorList>
            <person name="Song W.-J."/>
            <person name="Kurnit D.M."/>
        </authorList>
    </citation>
    <scope>NUCLEOTIDE SEQUENCE [LARGE SCALE GENOMIC DNA]</scope>
    <source>
        <strain evidence="7 8">DSM 18488</strain>
    </source>
</reference>
<evidence type="ECO:0000256" key="3">
    <source>
        <dbReference type="ARBA" id="ARBA00022801"/>
    </source>
</evidence>
<dbReference type="PROSITE" id="PS00491">
    <property type="entry name" value="PROLINE_PEPTIDASE"/>
    <property type="match status" value="1"/>
</dbReference>
<evidence type="ECO:0000259" key="5">
    <source>
        <dbReference type="Pfam" id="PF00557"/>
    </source>
</evidence>
<keyword evidence="7" id="KW-0031">Aminopeptidase</keyword>
<dbReference type="GO" id="GO:0008235">
    <property type="term" value="F:metalloexopeptidase activity"/>
    <property type="evidence" value="ECO:0007669"/>
    <property type="project" value="UniProtKB-ARBA"/>
</dbReference>
<dbReference type="GO" id="GO:0006508">
    <property type="term" value="P:proteolysis"/>
    <property type="evidence" value="ECO:0007669"/>
    <property type="project" value="UniProtKB-KW"/>
</dbReference>
<dbReference type="Proteomes" id="UP000184603">
    <property type="component" value="Unassembled WGS sequence"/>
</dbReference>
<dbReference type="GO" id="GO:0046872">
    <property type="term" value="F:metal ion binding"/>
    <property type="evidence" value="ECO:0007669"/>
    <property type="project" value="UniProtKB-KW"/>
</dbReference>
<feature type="domain" description="Creatinase N-terminal" evidence="6">
    <location>
        <begin position="6"/>
        <end position="141"/>
    </location>
</feature>
<keyword evidence="4" id="KW-0482">Metalloprotease</keyword>
<dbReference type="Gene3D" id="3.40.350.10">
    <property type="entry name" value="Creatinase/prolidase N-terminal domain"/>
    <property type="match status" value="1"/>
</dbReference>
<sequence>MDYAKRIKKLQKKLRRKKVDALLVSQSHNRRYLSGFTATDHDISESSGVLLIPARGEGLLLTDFRYRQQAEQEVPHLQIKMYPRGLINLLKSLLPKCDIRKLGFESSYMLHSTHRTMKDAFKKKGIELVPLSGMIEKMRTVKDAEEIALIRESVTRNEQVFRDILPTITSSQTEIDIALALEQRMRVLGASSPSFATIVAAGENSALPHAVPQNSRIGAAGPLTIDMGLILNGYCSDMTRTFIPGKRVTKKYQDIHRIVRQAQLAGIATIKAGISGKEVDKAARDIIADAGYGDYFGHSLGHGVGLAVHEAPRLSTQSKDTLKAGMIVTVEPGIYIPGWGGIRLENMVIVTEDGCENLNSDTTWLDI</sequence>
<evidence type="ECO:0000313" key="7">
    <source>
        <dbReference type="EMBL" id="SHO49057.1"/>
    </source>
</evidence>
<dbReference type="PANTHER" id="PTHR46112:SF3">
    <property type="entry name" value="AMINOPEPTIDASE YPDF"/>
    <property type="match status" value="1"/>
</dbReference>
<dbReference type="InterPro" id="IPR000587">
    <property type="entry name" value="Creatinase_N"/>
</dbReference>
<dbReference type="InterPro" id="IPR001131">
    <property type="entry name" value="Peptidase_M24B_aminopep-P_CS"/>
</dbReference>
<evidence type="ECO:0000259" key="6">
    <source>
        <dbReference type="Pfam" id="PF01321"/>
    </source>
</evidence>
<dbReference type="AlphaFoldDB" id="A0A1M7Y8V6"/>
<keyword evidence="8" id="KW-1185">Reference proteome</keyword>
<dbReference type="InterPro" id="IPR036005">
    <property type="entry name" value="Creatinase/aminopeptidase-like"/>
</dbReference>
<dbReference type="InterPro" id="IPR029149">
    <property type="entry name" value="Creatin/AminoP/Spt16_N"/>
</dbReference>
<dbReference type="RefSeq" id="WP_073613944.1">
    <property type="nucleotide sequence ID" value="NZ_FRFE01000012.1"/>
</dbReference>
<proteinExistence type="predicted"/>
<dbReference type="GO" id="GO:0004177">
    <property type="term" value="F:aminopeptidase activity"/>
    <property type="evidence" value="ECO:0007669"/>
    <property type="project" value="UniProtKB-KW"/>
</dbReference>
<dbReference type="InterPro" id="IPR050659">
    <property type="entry name" value="Peptidase_M24B"/>
</dbReference>